<dbReference type="Proteomes" id="UP001498398">
    <property type="component" value="Unassembled WGS sequence"/>
</dbReference>
<dbReference type="PANTHER" id="PTHR46628:SF1">
    <property type="entry name" value="PIRNA BIOGENESIS PROTEIN EXD1"/>
    <property type="match status" value="1"/>
</dbReference>
<accession>A0ABR1J5G0</accession>
<feature type="compositionally biased region" description="Basic and acidic residues" evidence="1">
    <location>
        <begin position="352"/>
        <end position="361"/>
    </location>
</feature>
<feature type="region of interest" description="Disordered" evidence="1">
    <location>
        <begin position="342"/>
        <end position="364"/>
    </location>
</feature>
<dbReference type="InterPro" id="IPR012337">
    <property type="entry name" value="RNaseH-like_sf"/>
</dbReference>
<organism evidence="3 4">
    <name type="scientific">Marasmiellus scandens</name>
    <dbReference type="NCBI Taxonomy" id="2682957"/>
    <lineage>
        <taxon>Eukaryota</taxon>
        <taxon>Fungi</taxon>
        <taxon>Dikarya</taxon>
        <taxon>Basidiomycota</taxon>
        <taxon>Agaricomycotina</taxon>
        <taxon>Agaricomycetes</taxon>
        <taxon>Agaricomycetidae</taxon>
        <taxon>Agaricales</taxon>
        <taxon>Marasmiineae</taxon>
        <taxon>Omphalotaceae</taxon>
        <taxon>Marasmiellus</taxon>
    </lineage>
</organism>
<feature type="region of interest" description="Disordered" evidence="1">
    <location>
        <begin position="564"/>
        <end position="616"/>
    </location>
</feature>
<feature type="compositionally biased region" description="Polar residues" evidence="1">
    <location>
        <begin position="425"/>
        <end position="435"/>
    </location>
</feature>
<dbReference type="EMBL" id="JBANRG010000039">
    <property type="protein sequence ID" value="KAK7448127.1"/>
    <property type="molecule type" value="Genomic_DNA"/>
</dbReference>
<dbReference type="SUPFAM" id="SSF53098">
    <property type="entry name" value="Ribonuclease H-like"/>
    <property type="match status" value="1"/>
</dbReference>
<feature type="domain" description="3'-5' exonuclease" evidence="2">
    <location>
        <begin position="44"/>
        <end position="233"/>
    </location>
</feature>
<sequence length="616" mass="69277">MGRGSRMRRQIRRTEDRERLVALQMVQNGKPESDLDSLCSLNDEIVDTESALQKAVAFLSSCSTLIVDCEGLYLGVQGGVISLICIRNFSDTSPPRSYLFDILVLEQSRCSLHLLFSLLASETIQKVVYDGRMDFCALWFQYGIMIRNVLDLQVADLHKRFTTHTKRELKRMSFHRVCAKSDFEAVHFLPGLDKCLKKNQVPAPSKGVVDHNLWLMRPLPKTLKFYAGNDLYLISLLLEHFQARSYISTDLPTWSQSYISVWIDSQPYKGNSYRSNPFLPLEILPFDGQAPSGKKIPVKKPCFGCQRVLSLKSFPSDAELSPDFCLVCSAVQLWGASKADQSAGLGQSTRKTGKDTKKVQDNDQASVTTAMTVISETQNPPNSPVFTNITVPKPSFAGEQNQAKETLCSTFSRLSLTSVPHTTSANANQLLTSTPGDWDQTEKSGGKKDSKHNRGLVDYESFSQTQDSGWALTEDEGPELHSAHYSTSYWEWEYSQEEPDTDHRWGGSTESSTTLASFGSCASSGSWSQDTWWGDSDEEKGEKFAWLRSWETGRSPTVEFQVPVASNFTKAEKSDPSEGTPQLKQEDSIQNKQNKFSKRRRCRTKHFEKRREKLCG</sequence>
<evidence type="ECO:0000313" key="3">
    <source>
        <dbReference type="EMBL" id="KAK7448127.1"/>
    </source>
</evidence>
<dbReference type="PANTHER" id="PTHR46628">
    <property type="entry name" value="PIRNA BIOGENESIS PROTEIN EXD1"/>
    <property type="match status" value="1"/>
</dbReference>
<proteinExistence type="predicted"/>
<dbReference type="Gene3D" id="3.30.420.10">
    <property type="entry name" value="Ribonuclease H-like superfamily/Ribonuclease H"/>
    <property type="match status" value="1"/>
</dbReference>
<dbReference type="InterPro" id="IPR052144">
    <property type="entry name" value="piRNA_biogenesis_EXD1"/>
</dbReference>
<comment type="caution">
    <text evidence="3">The sequence shown here is derived from an EMBL/GenBank/DDBJ whole genome shotgun (WGS) entry which is preliminary data.</text>
</comment>
<evidence type="ECO:0000259" key="2">
    <source>
        <dbReference type="Pfam" id="PF01612"/>
    </source>
</evidence>
<reference evidence="3 4" key="1">
    <citation type="submission" date="2024-01" db="EMBL/GenBank/DDBJ databases">
        <title>A draft genome for the cacao thread blight pathogen Marasmiellus scandens.</title>
        <authorList>
            <person name="Baruah I.K."/>
            <person name="Leung J."/>
            <person name="Bukari Y."/>
            <person name="Amoako-Attah I."/>
            <person name="Meinhardt L.W."/>
            <person name="Bailey B.A."/>
            <person name="Cohen S.P."/>
        </authorList>
    </citation>
    <scope>NUCLEOTIDE SEQUENCE [LARGE SCALE GENOMIC DNA]</scope>
    <source>
        <strain evidence="3 4">GH-19</strain>
    </source>
</reference>
<evidence type="ECO:0000256" key="1">
    <source>
        <dbReference type="SAM" id="MobiDB-lite"/>
    </source>
</evidence>
<dbReference type="InterPro" id="IPR002562">
    <property type="entry name" value="3'-5'_exonuclease_dom"/>
</dbReference>
<feature type="compositionally biased region" description="Basic residues" evidence="1">
    <location>
        <begin position="595"/>
        <end position="608"/>
    </location>
</feature>
<evidence type="ECO:0000313" key="4">
    <source>
        <dbReference type="Proteomes" id="UP001498398"/>
    </source>
</evidence>
<dbReference type="Pfam" id="PF01612">
    <property type="entry name" value="DNA_pol_A_exo1"/>
    <property type="match status" value="1"/>
</dbReference>
<dbReference type="InterPro" id="IPR036397">
    <property type="entry name" value="RNaseH_sf"/>
</dbReference>
<keyword evidence="4" id="KW-1185">Reference proteome</keyword>
<name>A0ABR1J5G0_9AGAR</name>
<protein>
    <recommendedName>
        <fullName evidence="2">3'-5' exonuclease domain-containing protein</fullName>
    </recommendedName>
</protein>
<gene>
    <name evidence="3" type="ORF">VKT23_013886</name>
</gene>
<feature type="region of interest" description="Disordered" evidence="1">
    <location>
        <begin position="425"/>
        <end position="460"/>
    </location>
</feature>